<evidence type="ECO:0000313" key="5">
    <source>
        <dbReference type="EMBL" id="QHJ11829.1"/>
    </source>
</evidence>
<keyword evidence="3" id="KW-0732">Signal</keyword>
<dbReference type="InterPro" id="IPR029058">
    <property type="entry name" value="AB_hydrolase_fold"/>
</dbReference>
<keyword evidence="2 3" id="KW-0378">Hydrolase</keyword>
<organism evidence="5 6">
    <name type="scientific">Paraglaciecola mesophila</name>
    <dbReference type="NCBI Taxonomy" id="197222"/>
    <lineage>
        <taxon>Bacteria</taxon>
        <taxon>Pseudomonadati</taxon>
        <taxon>Pseudomonadota</taxon>
        <taxon>Gammaproteobacteria</taxon>
        <taxon>Alteromonadales</taxon>
        <taxon>Alteromonadaceae</taxon>
        <taxon>Paraglaciecola</taxon>
    </lineage>
</organism>
<dbReference type="KEGG" id="pmes:FX988_02065"/>
<feature type="chain" id="PRO_5033114641" description="Carboxylic ester hydrolase" evidence="3">
    <location>
        <begin position="20"/>
        <end position="559"/>
    </location>
</feature>
<evidence type="ECO:0000256" key="2">
    <source>
        <dbReference type="ARBA" id="ARBA00022801"/>
    </source>
</evidence>
<sequence length="559" mass="61796">MKSALFSFFLVIFSPVALATQVNTAYGALSGEKNEQTNILAFKGVPFAAPPVGELRWQPPQPVKAWQGVRAATAFAPRAMQNPIYSDMQFRSNDISEDSLYLNIWTPSTAKTAKLPVLLYFHGGGFIAGSADEKRYDGTSMAQNDIVVITANYRLGVFGFLAHKGLSNQTDYQGSGNYGLMDQQAALKWVAENIQQFGGDPKRITIAGESAGSISVSALMVAPSAKSYIAGAIGESGSVVGPPLDPLSLEDAERYGSEVTTAALKNTPGQGLTLPEERMTALRKMPAQTLLDKVTKGGFIYFKPNVDGRFFPESSATLYAKGQQANVPLLLGDNSQEGNYQQIMMDGEPTVEHYVDKIKRLYPDNTKKVLVLYPGQNSEQVKASAQALASDRFMGIATYNWAYQHSKTSSAPSYYYFYDHVRPAMVGAKKVPPANKARGAVHSAEIEYALGNLDVNPLYLWQEADYQVSNMMQQYFVQFIKTGSPNSPPENTRDLPIWPQFSEHKRMVLKAEPEVEDIGYLQERHAFHRRYYQGRDDIDKAQGEKDGLEDIIEKKRAEH</sequence>
<comment type="similarity">
    <text evidence="1 3">Belongs to the type-B carboxylesterase/lipase family.</text>
</comment>
<dbReference type="AlphaFoldDB" id="A0A857JIF3"/>
<dbReference type="EMBL" id="CP047656">
    <property type="protein sequence ID" value="QHJ11829.1"/>
    <property type="molecule type" value="Genomic_DNA"/>
</dbReference>
<keyword evidence="6" id="KW-1185">Reference proteome</keyword>
<dbReference type="PANTHER" id="PTHR11559">
    <property type="entry name" value="CARBOXYLESTERASE"/>
    <property type="match status" value="1"/>
</dbReference>
<feature type="domain" description="Carboxylesterase type B" evidence="4">
    <location>
        <begin position="20"/>
        <end position="516"/>
    </location>
</feature>
<dbReference type="InterPro" id="IPR050309">
    <property type="entry name" value="Type-B_Carboxylest/Lipase"/>
</dbReference>
<evidence type="ECO:0000259" key="4">
    <source>
        <dbReference type="Pfam" id="PF00135"/>
    </source>
</evidence>
<evidence type="ECO:0000313" key="6">
    <source>
        <dbReference type="Proteomes" id="UP000464524"/>
    </source>
</evidence>
<dbReference type="InterPro" id="IPR002018">
    <property type="entry name" value="CarbesteraseB"/>
</dbReference>
<dbReference type="PROSITE" id="PS00122">
    <property type="entry name" value="CARBOXYLESTERASE_B_1"/>
    <property type="match status" value="1"/>
</dbReference>
<feature type="signal peptide" evidence="3">
    <location>
        <begin position="1"/>
        <end position="19"/>
    </location>
</feature>
<reference evidence="5 6" key="1">
    <citation type="submission" date="2019-12" db="EMBL/GenBank/DDBJ databases">
        <title>Genome sequencing and assembly of endphytes of Porphyra tenera.</title>
        <authorList>
            <person name="Park J.M."/>
            <person name="Shin R."/>
            <person name="Jo S.H."/>
        </authorList>
    </citation>
    <scope>NUCLEOTIDE SEQUENCE [LARGE SCALE GENOMIC DNA]</scope>
    <source>
        <strain evidence="5 6">GPM4</strain>
    </source>
</reference>
<dbReference type="Proteomes" id="UP000464524">
    <property type="component" value="Chromosome"/>
</dbReference>
<dbReference type="Gene3D" id="3.40.50.1820">
    <property type="entry name" value="alpha/beta hydrolase"/>
    <property type="match status" value="1"/>
</dbReference>
<gene>
    <name evidence="5" type="ORF">FX988_02065</name>
</gene>
<protein>
    <recommendedName>
        <fullName evidence="3">Carboxylic ester hydrolase</fullName>
        <ecNumber evidence="3">3.1.1.-</ecNumber>
    </recommendedName>
</protein>
<evidence type="ECO:0000256" key="3">
    <source>
        <dbReference type="RuleBase" id="RU361235"/>
    </source>
</evidence>
<evidence type="ECO:0000256" key="1">
    <source>
        <dbReference type="ARBA" id="ARBA00005964"/>
    </source>
</evidence>
<accession>A0A857JIF3</accession>
<name>A0A857JIF3_9ALTE</name>
<dbReference type="OrthoDB" id="9775851at2"/>
<dbReference type="SUPFAM" id="SSF53474">
    <property type="entry name" value="alpha/beta-Hydrolases"/>
    <property type="match status" value="1"/>
</dbReference>
<dbReference type="RefSeq" id="WP_160179617.1">
    <property type="nucleotide sequence ID" value="NZ_CP047656.1"/>
</dbReference>
<dbReference type="EC" id="3.1.1.-" evidence="3"/>
<dbReference type="Pfam" id="PF00135">
    <property type="entry name" value="COesterase"/>
    <property type="match status" value="1"/>
</dbReference>
<proteinExistence type="inferred from homology"/>
<dbReference type="InterPro" id="IPR019826">
    <property type="entry name" value="Carboxylesterase_B_AS"/>
</dbReference>
<dbReference type="GO" id="GO:0016787">
    <property type="term" value="F:hydrolase activity"/>
    <property type="evidence" value="ECO:0007669"/>
    <property type="project" value="UniProtKB-KW"/>
</dbReference>